<evidence type="ECO:0008006" key="8">
    <source>
        <dbReference type="Google" id="ProtNLM"/>
    </source>
</evidence>
<dbReference type="PANTHER" id="PTHR30563:SF0">
    <property type="entry name" value="DNA RECOMBINATION PROTEIN RMUC"/>
    <property type="match status" value="1"/>
</dbReference>
<proteinExistence type="inferred from homology"/>
<gene>
    <name evidence="6" type="ORF">SAPIS_v1c05820</name>
</gene>
<keyword evidence="4" id="KW-0233">DNA recombination</keyword>
<dbReference type="KEGG" id="sapi:SAPIS_v1c05820"/>
<evidence type="ECO:0000256" key="2">
    <source>
        <dbReference type="ARBA" id="ARBA00009840"/>
    </source>
</evidence>
<dbReference type="eggNOG" id="COG1322">
    <property type="taxonomic scope" value="Bacteria"/>
</dbReference>
<dbReference type="Pfam" id="PF02646">
    <property type="entry name" value="RmuC"/>
    <property type="match status" value="1"/>
</dbReference>
<dbReference type="PATRIC" id="fig|1276258.3.peg.590"/>
<protein>
    <recommendedName>
        <fullName evidence="8">DNA recombination protein RmuC</fullName>
    </recommendedName>
</protein>
<name>V5RIB2_SPIAP</name>
<comment type="similarity">
    <text evidence="2">Belongs to the RmuC family.</text>
</comment>
<evidence type="ECO:0000313" key="7">
    <source>
        <dbReference type="Proteomes" id="UP000018550"/>
    </source>
</evidence>
<accession>V5RIB2</accession>
<keyword evidence="3" id="KW-0175">Coiled coil</keyword>
<dbReference type="AlphaFoldDB" id="V5RIB2"/>
<reference evidence="6 7" key="1">
    <citation type="journal article" date="2014" name="Genome Announc.">
        <title>Complete Genome Sequence of Spiroplasma apis B31T (ATCC 33834), a Bacterium Associated with May Disease of Honeybees (Apis mellifera).</title>
        <authorList>
            <person name="Ku C."/>
            <person name="Lo W.S."/>
            <person name="Chen L.L."/>
            <person name="Kuo C.H."/>
        </authorList>
    </citation>
    <scope>NUCLEOTIDE SEQUENCE [LARGE SCALE GENOMIC DNA]</scope>
    <source>
        <strain evidence="6">B31</strain>
    </source>
</reference>
<keyword evidence="5" id="KW-0812">Transmembrane</keyword>
<dbReference type="EMBL" id="CP006682">
    <property type="protein sequence ID" value="AHB36427.1"/>
    <property type="molecule type" value="Genomic_DNA"/>
</dbReference>
<dbReference type="Proteomes" id="UP000018550">
    <property type="component" value="Chromosome"/>
</dbReference>
<evidence type="ECO:0000256" key="5">
    <source>
        <dbReference type="SAM" id="Phobius"/>
    </source>
</evidence>
<evidence type="ECO:0000256" key="4">
    <source>
        <dbReference type="ARBA" id="ARBA00023172"/>
    </source>
</evidence>
<dbReference type="OrthoDB" id="370725at2"/>
<dbReference type="GO" id="GO:0006310">
    <property type="term" value="P:DNA recombination"/>
    <property type="evidence" value="ECO:0007669"/>
    <property type="project" value="UniProtKB-KW"/>
</dbReference>
<keyword evidence="7" id="KW-1185">Reference proteome</keyword>
<dbReference type="STRING" id="1276258.SAPIS_v1c05820"/>
<keyword evidence="5" id="KW-0472">Membrane</keyword>
<dbReference type="InterPro" id="IPR003798">
    <property type="entry name" value="DNA_recombination_RmuC"/>
</dbReference>
<organism evidence="6 7">
    <name type="scientific">Spiroplasma apis B31</name>
    <dbReference type="NCBI Taxonomy" id="1276258"/>
    <lineage>
        <taxon>Bacteria</taxon>
        <taxon>Bacillati</taxon>
        <taxon>Mycoplasmatota</taxon>
        <taxon>Mollicutes</taxon>
        <taxon>Entomoplasmatales</taxon>
        <taxon>Spiroplasmataceae</taxon>
        <taxon>Spiroplasma</taxon>
    </lineage>
</organism>
<comment type="function">
    <text evidence="1">Involved in DNA recombination.</text>
</comment>
<dbReference type="HOGENOM" id="CLU_766498_0_0_14"/>
<sequence>MQTASLSLLIVLIVLVLVLIFIFVFKKSVKSTDGVRKTDLENLKLEFDKTNSESSSELKVMLLENMNKQQESLYSVQNNFREIIAEKTRETQDKLVNANEIVRSMISKVAEQSLPIAEVKEKVNKLDNLLSQNNKAGSSGEYLLERIFSNLTGFIKNHNLIYERQYTMKKLNEGKKLIVDLFIKGDDSKFVNIPIDSKFPFNAYTALLNAEVDSNNYKDLVKQFEKDVNARVKETSKYVSSEDNTVYAIMFVPSEGIFSYINANTDIIDSAYKKKVIIAGPSTLMAILQSVDKYMSLFDDISKFDKKVEVLIKTMKYIENYDAKMEELFSNIVKLSKSYEEVKVKETSLKNIYKKLLNESNIEEISEIKL</sequence>
<dbReference type="PANTHER" id="PTHR30563">
    <property type="entry name" value="DNA RECOMBINATION PROTEIN RMUC"/>
    <property type="match status" value="1"/>
</dbReference>
<evidence type="ECO:0000256" key="1">
    <source>
        <dbReference type="ARBA" id="ARBA00003416"/>
    </source>
</evidence>
<feature type="transmembrane region" description="Helical" evidence="5">
    <location>
        <begin position="6"/>
        <end position="25"/>
    </location>
</feature>
<keyword evidence="5" id="KW-1133">Transmembrane helix</keyword>
<evidence type="ECO:0000313" key="6">
    <source>
        <dbReference type="EMBL" id="AHB36427.1"/>
    </source>
</evidence>
<evidence type="ECO:0000256" key="3">
    <source>
        <dbReference type="ARBA" id="ARBA00023054"/>
    </source>
</evidence>
<dbReference type="RefSeq" id="WP_023789501.1">
    <property type="nucleotide sequence ID" value="NC_022998.1"/>
</dbReference>